<accession>A0A1G1WGV0</accession>
<evidence type="ECO:0000259" key="1">
    <source>
        <dbReference type="SMART" id="SM00966"/>
    </source>
</evidence>
<organism evidence="2 3">
    <name type="scientific">Candidatus Woykebacteria bacterium RBG_16_43_9</name>
    <dbReference type="NCBI Taxonomy" id="1802596"/>
    <lineage>
        <taxon>Bacteria</taxon>
        <taxon>Candidatus Woykeibacteriota</taxon>
    </lineage>
</organism>
<evidence type="ECO:0000313" key="3">
    <source>
        <dbReference type="Proteomes" id="UP000176389"/>
    </source>
</evidence>
<dbReference type="EMBL" id="MHCS01000021">
    <property type="protein sequence ID" value="OGY26477.1"/>
    <property type="molecule type" value="Genomic_DNA"/>
</dbReference>
<name>A0A1G1WGV0_9BACT</name>
<dbReference type="SMART" id="SM00966">
    <property type="entry name" value="SpoVT_AbrB"/>
    <property type="match status" value="1"/>
</dbReference>
<dbReference type="InterPro" id="IPR037914">
    <property type="entry name" value="SpoVT-AbrB_sf"/>
</dbReference>
<dbReference type="SUPFAM" id="SSF89447">
    <property type="entry name" value="AbrB/MazE/MraZ-like"/>
    <property type="match status" value="1"/>
</dbReference>
<feature type="domain" description="SpoVT-AbrB" evidence="1">
    <location>
        <begin position="6"/>
        <end position="58"/>
    </location>
</feature>
<dbReference type="AlphaFoldDB" id="A0A1G1WGV0"/>
<gene>
    <name evidence="2" type="ORF">A2Z11_02555</name>
</gene>
<dbReference type="Gene3D" id="2.10.260.10">
    <property type="match status" value="1"/>
</dbReference>
<sequence>MRQKIIKVGNFAAVTIPKKVREENGFKIGDFVDVEIFPVGDKYSERLEFLKRVDKIIEKC</sequence>
<dbReference type="Proteomes" id="UP000176389">
    <property type="component" value="Unassembled WGS sequence"/>
</dbReference>
<comment type="caution">
    <text evidence="2">The sequence shown here is derived from an EMBL/GenBank/DDBJ whole genome shotgun (WGS) entry which is preliminary data.</text>
</comment>
<dbReference type="Pfam" id="PF04014">
    <property type="entry name" value="MazE_antitoxin"/>
    <property type="match status" value="1"/>
</dbReference>
<reference evidence="2 3" key="1">
    <citation type="journal article" date="2016" name="Nat. Commun.">
        <title>Thousands of microbial genomes shed light on interconnected biogeochemical processes in an aquifer system.</title>
        <authorList>
            <person name="Anantharaman K."/>
            <person name="Brown C.T."/>
            <person name="Hug L.A."/>
            <person name="Sharon I."/>
            <person name="Castelle C.J."/>
            <person name="Probst A.J."/>
            <person name="Thomas B.C."/>
            <person name="Singh A."/>
            <person name="Wilkins M.J."/>
            <person name="Karaoz U."/>
            <person name="Brodie E.L."/>
            <person name="Williams K.H."/>
            <person name="Hubbard S.S."/>
            <person name="Banfield J.F."/>
        </authorList>
    </citation>
    <scope>NUCLEOTIDE SEQUENCE [LARGE SCALE GENOMIC DNA]</scope>
</reference>
<dbReference type="InterPro" id="IPR007159">
    <property type="entry name" value="SpoVT-AbrB_dom"/>
</dbReference>
<proteinExistence type="predicted"/>
<protein>
    <recommendedName>
        <fullName evidence="1">SpoVT-AbrB domain-containing protein</fullName>
    </recommendedName>
</protein>
<evidence type="ECO:0000313" key="2">
    <source>
        <dbReference type="EMBL" id="OGY26477.1"/>
    </source>
</evidence>
<dbReference type="GO" id="GO:0003677">
    <property type="term" value="F:DNA binding"/>
    <property type="evidence" value="ECO:0007669"/>
    <property type="project" value="InterPro"/>
</dbReference>